<dbReference type="SUPFAM" id="SSF102114">
    <property type="entry name" value="Radical SAM enzymes"/>
    <property type="match status" value="1"/>
</dbReference>
<dbReference type="InterPro" id="IPR023867">
    <property type="entry name" value="Sulphatase_maturase_rSAM"/>
</dbReference>
<dbReference type="InterPro" id="IPR013785">
    <property type="entry name" value="Aldolase_TIM"/>
</dbReference>
<evidence type="ECO:0000313" key="8">
    <source>
        <dbReference type="EMBL" id="AET69246.1"/>
    </source>
</evidence>
<keyword evidence="6" id="KW-0411">Iron-sulfur</keyword>
<reference evidence="9" key="1">
    <citation type="submission" date="2011-11" db="EMBL/GenBank/DDBJ databases">
        <title>Complete sequence of Desulfosporosinus orientis DSM 765.</title>
        <authorList>
            <person name="Lucas S."/>
            <person name="Han J."/>
            <person name="Lapidus A."/>
            <person name="Cheng J.-F."/>
            <person name="Goodwin L."/>
            <person name="Pitluck S."/>
            <person name="Peters L."/>
            <person name="Ovchinnikova G."/>
            <person name="Teshima H."/>
            <person name="Detter J.C."/>
            <person name="Han C."/>
            <person name="Tapia R."/>
            <person name="Land M."/>
            <person name="Hauser L."/>
            <person name="Kyrpides N."/>
            <person name="Ivanova N."/>
            <person name="Pagani I."/>
            <person name="Pester M."/>
            <person name="Spring S."/>
            <person name="Ollivier B."/>
            <person name="Rattei T."/>
            <person name="Klenk H.-P."/>
            <person name="Wagner M."/>
            <person name="Loy A."/>
            <person name="Woyke T."/>
        </authorList>
    </citation>
    <scope>NUCLEOTIDE SEQUENCE [LARGE SCALE GENOMIC DNA]</scope>
    <source>
        <strain evidence="9">ATCC 19365 / DSM 765 / NCIMB 8382 / VKM B-1628</strain>
    </source>
</reference>
<protein>
    <submittedName>
        <fullName evidence="8">Nif11-class bacteriocin maturation radical SAM enzyme</fullName>
    </submittedName>
</protein>
<evidence type="ECO:0000259" key="7">
    <source>
        <dbReference type="PROSITE" id="PS51918"/>
    </source>
</evidence>
<proteinExistence type="predicted"/>
<evidence type="ECO:0000313" key="9">
    <source>
        <dbReference type="Proteomes" id="UP000006346"/>
    </source>
</evidence>
<keyword evidence="2" id="KW-0004">4Fe-4S</keyword>
<evidence type="ECO:0000256" key="5">
    <source>
        <dbReference type="ARBA" id="ARBA00023004"/>
    </source>
</evidence>
<dbReference type="GO" id="GO:0051539">
    <property type="term" value="F:4 iron, 4 sulfur cluster binding"/>
    <property type="evidence" value="ECO:0007669"/>
    <property type="project" value="UniProtKB-KW"/>
</dbReference>
<gene>
    <name evidence="8" type="ordered locus">Desor_3784</name>
</gene>
<reference evidence="8 9" key="2">
    <citation type="journal article" date="2012" name="J. Bacteriol.">
        <title>Complete genome sequences of Desulfosporosinus orientis DSM765T, Desulfosporosinus youngiae DSM17734T, Desulfosporosinus meridiei DSM13257T, and Desulfosporosinus acidiphilus DSM22704T.</title>
        <authorList>
            <person name="Pester M."/>
            <person name="Brambilla E."/>
            <person name="Alazard D."/>
            <person name="Rattei T."/>
            <person name="Weinmaier T."/>
            <person name="Han J."/>
            <person name="Lucas S."/>
            <person name="Lapidus A."/>
            <person name="Cheng J.F."/>
            <person name="Goodwin L."/>
            <person name="Pitluck S."/>
            <person name="Peters L."/>
            <person name="Ovchinnikova G."/>
            <person name="Teshima H."/>
            <person name="Detter J.C."/>
            <person name="Han C.S."/>
            <person name="Tapia R."/>
            <person name="Land M.L."/>
            <person name="Hauser L."/>
            <person name="Kyrpides N.C."/>
            <person name="Ivanova N.N."/>
            <person name="Pagani I."/>
            <person name="Huntmann M."/>
            <person name="Wei C.L."/>
            <person name="Davenport K.W."/>
            <person name="Daligault H."/>
            <person name="Chain P.S."/>
            <person name="Chen A."/>
            <person name="Mavromatis K."/>
            <person name="Markowitz V."/>
            <person name="Szeto E."/>
            <person name="Mikhailova N."/>
            <person name="Pati A."/>
            <person name="Wagner M."/>
            <person name="Woyke T."/>
            <person name="Ollivier B."/>
            <person name="Klenk H.P."/>
            <person name="Spring S."/>
            <person name="Loy A."/>
        </authorList>
    </citation>
    <scope>NUCLEOTIDE SEQUENCE [LARGE SCALE GENOMIC DNA]</scope>
    <source>
        <strain evidence="9">ATCC 19365 / DSM 765 / NCIMB 8382 / VKM B-1628</strain>
    </source>
</reference>
<dbReference type="OrthoDB" id="9808591at2"/>
<dbReference type="SFLD" id="SFLDG01067">
    <property type="entry name" value="SPASM/twitch_domain_containing"/>
    <property type="match status" value="1"/>
</dbReference>
<evidence type="ECO:0000256" key="3">
    <source>
        <dbReference type="ARBA" id="ARBA00022691"/>
    </source>
</evidence>
<keyword evidence="4" id="KW-0479">Metal-binding</keyword>
<dbReference type="KEGG" id="dor:Desor_3784"/>
<accession>G7W9A9</accession>
<dbReference type="CDD" id="cd01335">
    <property type="entry name" value="Radical_SAM"/>
    <property type="match status" value="1"/>
</dbReference>
<dbReference type="EMBL" id="CP003108">
    <property type="protein sequence ID" value="AET69246.1"/>
    <property type="molecule type" value="Genomic_DNA"/>
</dbReference>
<keyword evidence="9" id="KW-1185">Reference proteome</keyword>
<dbReference type="NCBIfam" id="TIGR04085">
    <property type="entry name" value="rSAM_more_4Fe4S"/>
    <property type="match status" value="1"/>
</dbReference>
<feature type="domain" description="Radical SAM core" evidence="7">
    <location>
        <begin position="79"/>
        <end position="310"/>
    </location>
</feature>
<name>G7W9A9_DESOD</name>
<dbReference type="GO" id="GO:0016491">
    <property type="term" value="F:oxidoreductase activity"/>
    <property type="evidence" value="ECO:0007669"/>
    <property type="project" value="InterPro"/>
</dbReference>
<dbReference type="SFLD" id="SFLDS00029">
    <property type="entry name" value="Radical_SAM"/>
    <property type="match status" value="1"/>
</dbReference>
<dbReference type="STRING" id="768706.Desor_3784"/>
<dbReference type="Gene3D" id="3.20.20.70">
    <property type="entry name" value="Aldolase class I"/>
    <property type="match status" value="1"/>
</dbReference>
<dbReference type="PANTHER" id="PTHR43273:SF8">
    <property type="entry name" value="RADICAL SAM DOMAIN PROTEIN"/>
    <property type="match status" value="1"/>
</dbReference>
<keyword evidence="5" id="KW-0408">Iron</keyword>
<dbReference type="PROSITE" id="PS51918">
    <property type="entry name" value="RADICAL_SAM"/>
    <property type="match status" value="1"/>
</dbReference>
<dbReference type="InterPro" id="IPR023885">
    <property type="entry name" value="4Fe4S-binding_SPASM_dom"/>
</dbReference>
<dbReference type="NCBIfam" id="TIGR04064">
    <property type="entry name" value="rSAM_nif11"/>
    <property type="match status" value="1"/>
</dbReference>
<dbReference type="InterPro" id="IPR000385">
    <property type="entry name" value="MoaA_NifB_PqqE_Fe-S-bd_CS"/>
</dbReference>
<dbReference type="eggNOG" id="COG0641">
    <property type="taxonomic scope" value="Bacteria"/>
</dbReference>
<dbReference type="InterPro" id="IPR007197">
    <property type="entry name" value="rSAM"/>
</dbReference>
<dbReference type="PROSITE" id="PS01305">
    <property type="entry name" value="MOAA_NIFB_PQQE"/>
    <property type="match status" value="1"/>
</dbReference>
<evidence type="ECO:0000256" key="2">
    <source>
        <dbReference type="ARBA" id="ARBA00022485"/>
    </source>
</evidence>
<dbReference type="InterPro" id="IPR058240">
    <property type="entry name" value="rSAM_sf"/>
</dbReference>
<evidence type="ECO:0000256" key="1">
    <source>
        <dbReference type="ARBA" id="ARBA00001966"/>
    </source>
</evidence>
<dbReference type="InterPro" id="IPR024016">
    <property type="entry name" value="CHP04064_rSAM"/>
</dbReference>
<comment type="cofactor">
    <cofactor evidence="1">
        <name>[4Fe-4S] cluster</name>
        <dbReference type="ChEBI" id="CHEBI:49883"/>
    </cofactor>
</comment>
<evidence type="ECO:0000256" key="4">
    <source>
        <dbReference type="ARBA" id="ARBA00022723"/>
    </source>
</evidence>
<dbReference type="PATRIC" id="fig|768706.3.peg.3824"/>
<organism evidence="8 9">
    <name type="scientific">Desulfosporosinus orientis (strain ATCC 19365 / DSM 765 / NCIMB 8382 / VKM B-1628 / Singapore I)</name>
    <name type="common">Desulfotomaculum orientis</name>
    <dbReference type="NCBI Taxonomy" id="768706"/>
    <lineage>
        <taxon>Bacteria</taxon>
        <taxon>Bacillati</taxon>
        <taxon>Bacillota</taxon>
        <taxon>Clostridia</taxon>
        <taxon>Eubacteriales</taxon>
        <taxon>Desulfitobacteriaceae</taxon>
        <taxon>Desulfosporosinus</taxon>
    </lineage>
</organism>
<dbReference type="PANTHER" id="PTHR43273">
    <property type="entry name" value="ANAEROBIC SULFATASE-MATURATING ENZYME HOMOLOG ASLB-RELATED"/>
    <property type="match status" value="1"/>
</dbReference>
<dbReference type="AlphaFoldDB" id="G7W9A9"/>
<dbReference type="GO" id="GO:0046872">
    <property type="term" value="F:metal ion binding"/>
    <property type="evidence" value="ECO:0007669"/>
    <property type="project" value="UniProtKB-KW"/>
</dbReference>
<dbReference type="SFLD" id="SFLDG01384">
    <property type="entry name" value="thioether_bond_formation_requi"/>
    <property type="match status" value="1"/>
</dbReference>
<dbReference type="Pfam" id="PF04055">
    <property type="entry name" value="Radical_SAM"/>
    <property type="match status" value="1"/>
</dbReference>
<dbReference type="SFLD" id="SFLDG01386">
    <property type="entry name" value="main_SPASM_domain-containing"/>
    <property type="match status" value="1"/>
</dbReference>
<sequence length="463" mass="51702">MSSKDITPFHLFYHQGSPFVINIERMCAKAIDSPTAKILESLSAQPEVLLSAGAEKKLKEVGIISEGWEKKQRPVRTEPYPIINMCLFLTQSCNLNCVYCYGNGGEYGTGGSLEEKTAYQAVDWLIEQSREMKKIHLGFFGGEPLLKFPLMKEIVAYTNKRVQETGKEVRFHCTTNATLLDDEQIAFIRDHNISVMISIDGPREIQNAQRPFTNGQGSYDIIVPKIKKLLDFLPDTPGHAVIVGNTDPQVVKDEMKEIGFQKISVITSSQNLFCGEADKQKAERDTSNLLDILEQEAETWISLTRSRDARALMELKNKSFLYFGLITLFHNKKLYYACSAGLGMVAVSVTGDVYLCQRFVGMADYKIGSVFESELNRGQYEESPARSNPVCTACLARYYCAGGCKHDNVGSRGSLTTPSEEICRLRRRELELAATIIGRLDPDDLAFLLGGDILPPKPCPLDF</sequence>
<dbReference type="HOGENOM" id="CLU_009273_3_3_9"/>
<evidence type="ECO:0000256" key="6">
    <source>
        <dbReference type="ARBA" id="ARBA00023014"/>
    </source>
</evidence>
<dbReference type="Proteomes" id="UP000006346">
    <property type="component" value="Chromosome"/>
</dbReference>
<keyword evidence="3" id="KW-0949">S-adenosyl-L-methionine</keyword>